<feature type="transmembrane region" description="Helical" evidence="8">
    <location>
        <begin position="28"/>
        <end position="50"/>
    </location>
</feature>
<dbReference type="GO" id="GO:0030425">
    <property type="term" value="C:dendrite"/>
    <property type="evidence" value="ECO:0007669"/>
    <property type="project" value="TreeGrafter"/>
</dbReference>
<evidence type="ECO:0000256" key="5">
    <source>
        <dbReference type="ARBA" id="ARBA00023136"/>
    </source>
</evidence>
<dbReference type="GO" id="GO:0008049">
    <property type="term" value="P:male courtship behavior"/>
    <property type="evidence" value="ECO:0007669"/>
    <property type="project" value="TreeGrafter"/>
</dbReference>
<dbReference type="GO" id="GO:0007635">
    <property type="term" value="P:chemosensory behavior"/>
    <property type="evidence" value="ECO:0007669"/>
    <property type="project" value="TreeGrafter"/>
</dbReference>
<proteinExistence type="predicted"/>
<keyword evidence="7" id="KW-0807">Transducer</keyword>
<dbReference type="InterPro" id="IPR013604">
    <property type="entry name" value="7TM_chemorcpt"/>
</dbReference>
<dbReference type="GO" id="GO:0043025">
    <property type="term" value="C:neuronal cell body"/>
    <property type="evidence" value="ECO:0007669"/>
    <property type="project" value="TreeGrafter"/>
</dbReference>
<dbReference type="GO" id="GO:0050909">
    <property type="term" value="P:sensory perception of taste"/>
    <property type="evidence" value="ECO:0007669"/>
    <property type="project" value="InterPro"/>
</dbReference>
<keyword evidence="3 8" id="KW-0812">Transmembrane</keyword>
<reference evidence="9" key="1">
    <citation type="submission" date="2020-11" db="EMBL/GenBank/DDBJ databases">
        <authorList>
            <person name="Tran Van P."/>
        </authorList>
    </citation>
    <scope>NUCLEOTIDE SEQUENCE</scope>
</reference>
<dbReference type="PANTHER" id="PTHR21143:SF133">
    <property type="entry name" value="GUSTATORY AND PHEROMONE RECEPTOR 32A-RELATED"/>
    <property type="match status" value="1"/>
</dbReference>
<evidence type="ECO:0000313" key="9">
    <source>
        <dbReference type="EMBL" id="CAD7573886.1"/>
    </source>
</evidence>
<keyword evidence="5 8" id="KW-0472">Membrane</keyword>
<evidence type="ECO:0000256" key="2">
    <source>
        <dbReference type="ARBA" id="ARBA00022475"/>
    </source>
</evidence>
<keyword evidence="2" id="KW-1003">Cell membrane</keyword>
<protein>
    <submittedName>
        <fullName evidence="9">(California timema) hypothetical protein</fullName>
    </submittedName>
</protein>
<organism evidence="9">
    <name type="scientific">Timema californicum</name>
    <name type="common">California timema</name>
    <name type="synonym">Walking stick</name>
    <dbReference type="NCBI Taxonomy" id="61474"/>
    <lineage>
        <taxon>Eukaryota</taxon>
        <taxon>Metazoa</taxon>
        <taxon>Ecdysozoa</taxon>
        <taxon>Arthropoda</taxon>
        <taxon>Hexapoda</taxon>
        <taxon>Insecta</taxon>
        <taxon>Pterygota</taxon>
        <taxon>Neoptera</taxon>
        <taxon>Polyneoptera</taxon>
        <taxon>Phasmatodea</taxon>
        <taxon>Timematodea</taxon>
        <taxon>Timematoidea</taxon>
        <taxon>Timematidae</taxon>
        <taxon>Timema</taxon>
    </lineage>
</organism>
<keyword evidence="4 8" id="KW-1133">Transmembrane helix</keyword>
<dbReference type="GO" id="GO:0005886">
    <property type="term" value="C:plasma membrane"/>
    <property type="evidence" value="ECO:0007669"/>
    <property type="project" value="UniProtKB-SubCell"/>
</dbReference>
<evidence type="ECO:0000256" key="4">
    <source>
        <dbReference type="ARBA" id="ARBA00022989"/>
    </source>
</evidence>
<evidence type="ECO:0000256" key="6">
    <source>
        <dbReference type="ARBA" id="ARBA00023170"/>
    </source>
</evidence>
<keyword evidence="6" id="KW-0675">Receptor</keyword>
<gene>
    <name evidence="9" type="ORF">TCMB3V08_LOCUS6509</name>
</gene>
<evidence type="ECO:0000256" key="8">
    <source>
        <dbReference type="SAM" id="Phobius"/>
    </source>
</evidence>
<evidence type="ECO:0000256" key="3">
    <source>
        <dbReference type="ARBA" id="ARBA00022692"/>
    </source>
</evidence>
<dbReference type="AlphaFoldDB" id="A0A7R9P8R9"/>
<sequence length="81" mass="9462">MRKLKLFSLQLLHSKIQFTACGFFTLDYTLLHSIVAALTTYLIILIQFQLSDKHIEEDQREIDVIHCLNYLNQTNSSYALN</sequence>
<dbReference type="GO" id="GO:0007165">
    <property type="term" value="P:signal transduction"/>
    <property type="evidence" value="ECO:0007669"/>
    <property type="project" value="UniProtKB-KW"/>
</dbReference>
<evidence type="ECO:0000256" key="7">
    <source>
        <dbReference type="ARBA" id="ARBA00023224"/>
    </source>
</evidence>
<comment type="subcellular location">
    <subcellularLocation>
        <location evidence="1">Cell membrane</location>
        <topology evidence="1">Multi-pass membrane protein</topology>
    </subcellularLocation>
</comment>
<dbReference type="EMBL" id="OE181928">
    <property type="protein sequence ID" value="CAD7573886.1"/>
    <property type="molecule type" value="Genomic_DNA"/>
</dbReference>
<name>A0A7R9P8R9_TIMCA</name>
<dbReference type="Pfam" id="PF08395">
    <property type="entry name" value="7tm_7"/>
    <property type="match status" value="1"/>
</dbReference>
<evidence type="ECO:0000256" key="1">
    <source>
        <dbReference type="ARBA" id="ARBA00004651"/>
    </source>
</evidence>
<dbReference type="GO" id="GO:0030424">
    <property type="term" value="C:axon"/>
    <property type="evidence" value="ECO:0007669"/>
    <property type="project" value="TreeGrafter"/>
</dbReference>
<accession>A0A7R9P8R9</accession>
<dbReference type="PANTHER" id="PTHR21143">
    <property type="entry name" value="INVERTEBRATE GUSTATORY RECEPTOR"/>
    <property type="match status" value="1"/>
</dbReference>